<reference evidence="1" key="1">
    <citation type="submission" date="2022-08" db="EMBL/GenBank/DDBJ databases">
        <authorList>
            <person name="Deng Y."/>
            <person name="Han X.-F."/>
            <person name="Zhang Y.-Q."/>
        </authorList>
    </citation>
    <scope>NUCLEOTIDE SEQUENCE</scope>
    <source>
        <strain evidence="1">CPCC 203386</strain>
    </source>
</reference>
<accession>A0ABT2H9G4</accession>
<sequence length="67" mass="7282">MGFKKIPIAEIVLGRTSGGERTGGAGGQNTSNASRYRHVDVAKDPSKVKMVTVVFKGARYYNDYLAF</sequence>
<keyword evidence="2" id="KW-1185">Reference proteome</keyword>
<protein>
    <submittedName>
        <fullName evidence="1">Uncharacterized protein</fullName>
    </submittedName>
</protein>
<dbReference type="RefSeq" id="WP_259542619.1">
    <property type="nucleotide sequence ID" value="NZ_JANLCJ010000065.1"/>
</dbReference>
<evidence type="ECO:0000313" key="2">
    <source>
        <dbReference type="Proteomes" id="UP001165586"/>
    </source>
</evidence>
<dbReference type="Proteomes" id="UP001165586">
    <property type="component" value="Unassembled WGS sequence"/>
</dbReference>
<dbReference type="EMBL" id="JANLCJ010000065">
    <property type="protein sequence ID" value="MCS5736579.1"/>
    <property type="molecule type" value="Genomic_DNA"/>
</dbReference>
<comment type="caution">
    <text evidence="1">The sequence shown here is derived from an EMBL/GenBank/DDBJ whole genome shotgun (WGS) entry which is preliminary data.</text>
</comment>
<proteinExistence type="predicted"/>
<organism evidence="1 2">
    <name type="scientific">Herbiconiux daphne</name>
    <dbReference type="NCBI Taxonomy" id="2970914"/>
    <lineage>
        <taxon>Bacteria</taxon>
        <taxon>Bacillati</taxon>
        <taxon>Actinomycetota</taxon>
        <taxon>Actinomycetes</taxon>
        <taxon>Micrococcales</taxon>
        <taxon>Microbacteriaceae</taxon>
        <taxon>Herbiconiux</taxon>
    </lineage>
</organism>
<gene>
    <name evidence="1" type="ORF">N1032_22895</name>
</gene>
<name>A0ABT2H9G4_9MICO</name>
<evidence type="ECO:0000313" key="1">
    <source>
        <dbReference type="EMBL" id="MCS5736579.1"/>
    </source>
</evidence>
<feature type="non-terminal residue" evidence="1">
    <location>
        <position position="67"/>
    </location>
</feature>